<organism evidence="3 4">
    <name type="scientific">Extremus antarcticus</name>
    <dbReference type="NCBI Taxonomy" id="702011"/>
    <lineage>
        <taxon>Eukaryota</taxon>
        <taxon>Fungi</taxon>
        <taxon>Dikarya</taxon>
        <taxon>Ascomycota</taxon>
        <taxon>Pezizomycotina</taxon>
        <taxon>Dothideomycetes</taxon>
        <taxon>Dothideomycetidae</taxon>
        <taxon>Mycosphaerellales</taxon>
        <taxon>Extremaceae</taxon>
        <taxon>Extremus</taxon>
    </lineage>
</organism>
<keyword evidence="2" id="KW-0812">Transmembrane</keyword>
<dbReference type="PANTHER" id="PTHR40623:SF2">
    <property type="entry name" value="INTEGRAL MEMBRANE PROTEIN"/>
    <property type="match status" value="1"/>
</dbReference>
<feature type="region of interest" description="Disordered" evidence="1">
    <location>
        <begin position="207"/>
        <end position="229"/>
    </location>
</feature>
<feature type="region of interest" description="Disordered" evidence="1">
    <location>
        <begin position="289"/>
        <end position="394"/>
    </location>
</feature>
<feature type="compositionally biased region" description="Polar residues" evidence="1">
    <location>
        <begin position="57"/>
        <end position="70"/>
    </location>
</feature>
<feature type="compositionally biased region" description="Basic and acidic residues" evidence="1">
    <location>
        <begin position="440"/>
        <end position="450"/>
    </location>
</feature>
<dbReference type="AlphaFoldDB" id="A0AAJ0DDC4"/>
<reference evidence="3" key="1">
    <citation type="submission" date="2023-04" db="EMBL/GenBank/DDBJ databases">
        <title>Black Yeasts Isolated from many extreme environments.</title>
        <authorList>
            <person name="Coleine C."/>
            <person name="Stajich J.E."/>
            <person name="Selbmann L."/>
        </authorList>
    </citation>
    <scope>NUCLEOTIDE SEQUENCE</scope>
    <source>
        <strain evidence="3">CCFEE 5312</strain>
    </source>
</reference>
<evidence type="ECO:0000256" key="2">
    <source>
        <dbReference type="SAM" id="Phobius"/>
    </source>
</evidence>
<dbReference type="PROSITE" id="PS51257">
    <property type="entry name" value="PROKAR_LIPOPROTEIN"/>
    <property type="match status" value="1"/>
</dbReference>
<evidence type="ECO:0000256" key="1">
    <source>
        <dbReference type="SAM" id="MobiDB-lite"/>
    </source>
</evidence>
<evidence type="ECO:0000313" key="4">
    <source>
        <dbReference type="Proteomes" id="UP001271007"/>
    </source>
</evidence>
<feature type="compositionally biased region" description="Basic and acidic residues" evidence="1">
    <location>
        <begin position="112"/>
        <end position="123"/>
    </location>
</feature>
<keyword evidence="2" id="KW-1133">Transmembrane helix</keyword>
<feature type="transmembrane region" description="Helical" evidence="2">
    <location>
        <begin position="15"/>
        <end position="36"/>
    </location>
</feature>
<sequence length="491" mass="53576">MSKTFFSGWKTWEKLVFILACAMVVTLVLGCLKLIYAHWRLRKFSAIAEQERVEQTMQRSMSQRTQTRGPTSDDVPFGIRAIESGIEVEDLWISRGNTPEPTPSETSQTDFGKQDLSMRDTARGAHRSTSRSEPPPLSPLDPATRPTGRRGSHKSSVDINLAKLPRVKYPPVSYAKYDTIPYISRQSIPITALGALDAVHKASTSLYDDENNTGSDSSNQSSNSTGGVDAISASAPDLFAIRRGQLPRLQSSSDVSLNLLNNHRASQVAETGQFTPRGRRQVQSCSVDLAGLGRPTRTSTSTERTYVPEPRSATRSSSSETGSPTTLLSTPKIAALPPAVRRSSMPDVTPFTEFCKRTSRPASPRATSRDSAQSHQIKSETHSPIDSGATSPIMPASAGAAELKLPPPERTSFERRKSAVVRGHGTGFEILLPGSLKPALPEEHPLERQRAVPPISLQNSKNKLQKKRRPSMDSTSSCSTKSRRSRISIFA</sequence>
<evidence type="ECO:0000313" key="3">
    <source>
        <dbReference type="EMBL" id="KAK3051664.1"/>
    </source>
</evidence>
<comment type="caution">
    <text evidence="3">The sequence shown here is derived from an EMBL/GenBank/DDBJ whole genome shotgun (WGS) entry which is preliminary data.</text>
</comment>
<keyword evidence="4" id="KW-1185">Reference proteome</keyword>
<dbReference type="PANTHER" id="PTHR40623">
    <property type="entry name" value="INTEGRAL MEMBRANE PROTEIN"/>
    <property type="match status" value="1"/>
</dbReference>
<gene>
    <name evidence="3" type="ORF">LTR09_007319</name>
</gene>
<dbReference type="EMBL" id="JAWDJX010000025">
    <property type="protein sequence ID" value="KAK3051664.1"/>
    <property type="molecule type" value="Genomic_DNA"/>
</dbReference>
<keyword evidence="2" id="KW-0472">Membrane</keyword>
<name>A0AAJ0DDC4_9PEZI</name>
<feature type="compositionally biased region" description="Low complexity" evidence="1">
    <location>
        <begin position="212"/>
        <end position="227"/>
    </location>
</feature>
<feature type="compositionally biased region" description="Low complexity" evidence="1">
    <location>
        <begin position="296"/>
        <end position="331"/>
    </location>
</feature>
<proteinExistence type="predicted"/>
<feature type="region of interest" description="Disordered" evidence="1">
    <location>
        <begin position="92"/>
        <end position="157"/>
    </location>
</feature>
<feature type="region of interest" description="Disordered" evidence="1">
    <location>
        <begin position="57"/>
        <end position="76"/>
    </location>
</feature>
<accession>A0AAJ0DDC4</accession>
<feature type="region of interest" description="Disordered" evidence="1">
    <location>
        <begin position="430"/>
        <end position="491"/>
    </location>
</feature>
<dbReference type="Proteomes" id="UP001271007">
    <property type="component" value="Unassembled WGS sequence"/>
</dbReference>
<protein>
    <submittedName>
        <fullName evidence="3">Uncharacterized protein</fullName>
    </submittedName>
</protein>
<feature type="compositionally biased region" description="Basic residues" evidence="1">
    <location>
        <begin position="481"/>
        <end position="491"/>
    </location>
</feature>
<feature type="compositionally biased region" description="Polar residues" evidence="1">
    <location>
        <begin position="365"/>
        <end position="376"/>
    </location>
</feature>